<reference evidence="3" key="1">
    <citation type="submission" date="2022-03" db="EMBL/GenBank/DDBJ databases">
        <authorList>
            <person name="Brunel B."/>
        </authorList>
    </citation>
    <scope>NUCLEOTIDE SEQUENCE</scope>
    <source>
        <strain evidence="3">STM4922sample</strain>
    </source>
</reference>
<feature type="domain" description="FAD-binding" evidence="2">
    <location>
        <begin position="8"/>
        <end position="193"/>
    </location>
</feature>
<dbReference type="InterPro" id="IPR002938">
    <property type="entry name" value="FAD-bd"/>
</dbReference>
<dbReference type="PANTHER" id="PTHR42685:SF22">
    <property type="entry name" value="CONDITIONED MEDIUM FACTOR RECEPTOR 1"/>
    <property type="match status" value="1"/>
</dbReference>
<dbReference type="PANTHER" id="PTHR42685">
    <property type="entry name" value="GERANYLGERANYL DIPHOSPHATE REDUCTASE"/>
    <property type="match status" value="1"/>
</dbReference>
<evidence type="ECO:0000313" key="3">
    <source>
        <dbReference type="EMBL" id="CAH2404558.1"/>
    </source>
</evidence>
<dbReference type="Gene3D" id="3.50.50.60">
    <property type="entry name" value="FAD/NAD(P)-binding domain"/>
    <property type="match status" value="1"/>
</dbReference>
<comment type="caution">
    <text evidence="3">The sequence shown here is derived from an EMBL/GenBank/DDBJ whole genome shotgun (WGS) entry which is preliminary data.</text>
</comment>
<dbReference type="SUPFAM" id="SSF51905">
    <property type="entry name" value="FAD/NAD(P)-binding domain"/>
    <property type="match status" value="1"/>
</dbReference>
<name>A0ABN8K2N8_9HYPH</name>
<keyword evidence="4" id="KW-1185">Reference proteome</keyword>
<dbReference type="InterPro" id="IPR036188">
    <property type="entry name" value="FAD/NAD-bd_sf"/>
</dbReference>
<evidence type="ECO:0000259" key="2">
    <source>
        <dbReference type="Pfam" id="PF01494"/>
    </source>
</evidence>
<dbReference type="RefSeq" id="WP_254026970.1">
    <property type="nucleotide sequence ID" value="NZ_CAKXZS010000030.1"/>
</dbReference>
<dbReference type="EMBL" id="CAKXZS010000030">
    <property type="protein sequence ID" value="CAH2404558.1"/>
    <property type="molecule type" value="Genomic_DNA"/>
</dbReference>
<feature type="region of interest" description="Disordered" evidence="1">
    <location>
        <begin position="91"/>
        <end position="125"/>
    </location>
</feature>
<proteinExistence type="predicted"/>
<dbReference type="Proteomes" id="UP001152604">
    <property type="component" value="Unassembled WGS sequence"/>
</dbReference>
<organism evidence="3 4">
    <name type="scientific">Mesorhizobium ventifaucium</name>
    <dbReference type="NCBI Taxonomy" id="666020"/>
    <lineage>
        <taxon>Bacteria</taxon>
        <taxon>Pseudomonadati</taxon>
        <taxon>Pseudomonadota</taxon>
        <taxon>Alphaproteobacteria</taxon>
        <taxon>Hyphomicrobiales</taxon>
        <taxon>Phyllobacteriaceae</taxon>
        <taxon>Mesorhizobium</taxon>
    </lineage>
</organism>
<evidence type="ECO:0000313" key="4">
    <source>
        <dbReference type="Proteomes" id="UP001152604"/>
    </source>
</evidence>
<dbReference type="Pfam" id="PF01494">
    <property type="entry name" value="FAD_binding_3"/>
    <property type="match status" value="1"/>
</dbReference>
<dbReference type="InterPro" id="IPR050407">
    <property type="entry name" value="Geranylgeranyl_reductase"/>
</dbReference>
<accession>A0ABN8K2N8</accession>
<sequence>MTRLSAHDAIIIGAGPAGTSVALTLARRGWAVAIVEKSAFPRRKVCGEYISASNLALLDQLEIGEAWRANAGPEIRRVGFFSGETRVEAPMPHAIDGPRVERGPLAKDGPLANDGRSTNDGPGAKDGFGRALGRDIFDCLLLQAARSAGVEIFQPCRAVAIDPDGEAQLVRIQAGNETTILRAPVIVAAHGSWEPGPLPSQLGKTNRPSDLFGFKAHFTGSSLAPDLMPLLVLPGGYGGMVSADHGRLSISCCIRRDMLARLRKHPRHQSHLSAAEAVSRHLIESCRGVRDALESADADGPWLAAGPIRPGIRSCYERDIFRVGNAAGESHPVIAEGISMALQSGWLLASELSHVPSGRAGRETAGRRYEAAWKRLFSTRVYAAAVLAGIAVSPGSAAWMATIVRNFPQALTLGAQLSGKTKPVPGFV</sequence>
<gene>
    <name evidence="3" type="ORF">MES4922_360178</name>
</gene>
<feature type="compositionally biased region" description="Basic and acidic residues" evidence="1">
    <location>
        <begin position="96"/>
        <end position="105"/>
    </location>
</feature>
<dbReference type="PRINTS" id="PR00420">
    <property type="entry name" value="RNGMNOXGNASE"/>
</dbReference>
<protein>
    <submittedName>
        <fullName evidence="3">Dehydrogenase (Flavoprotein)</fullName>
    </submittedName>
</protein>
<evidence type="ECO:0000256" key="1">
    <source>
        <dbReference type="SAM" id="MobiDB-lite"/>
    </source>
</evidence>